<comment type="caution">
    <text evidence="2">The sequence shown here is derived from an EMBL/GenBank/DDBJ whole genome shotgun (WGS) entry which is preliminary data.</text>
</comment>
<reference evidence="2 3" key="1">
    <citation type="submission" date="2019-05" db="EMBL/GenBank/DDBJ databases">
        <title>Another draft genome of Portunus trituberculatus and its Hox gene families provides insights of decapod evolution.</title>
        <authorList>
            <person name="Jeong J.-H."/>
            <person name="Song I."/>
            <person name="Kim S."/>
            <person name="Choi T."/>
            <person name="Kim D."/>
            <person name="Ryu S."/>
            <person name="Kim W."/>
        </authorList>
    </citation>
    <scope>NUCLEOTIDE SEQUENCE [LARGE SCALE GENOMIC DNA]</scope>
    <source>
        <tissue evidence="2">Muscle</tissue>
    </source>
</reference>
<dbReference type="InterPro" id="IPR021109">
    <property type="entry name" value="Peptidase_aspartic_dom_sf"/>
</dbReference>
<dbReference type="EMBL" id="VSRR010003913">
    <property type="protein sequence ID" value="MPC37879.1"/>
    <property type="molecule type" value="Genomic_DNA"/>
</dbReference>
<evidence type="ECO:0000313" key="2">
    <source>
        <dbReference type="EMBL" id="MPC37879.1"/>
    </source>
</evidence>
<feature type="signal peptide" evidence="1">
    <location>
        <begin position="1"/>
        <end position="24"/>
    </location>
</feature>
<dbReference type="Proteomes" id="UP000324222">
    <property type="component" value="Unassembled WGS sequence"/>
</dbReference>
<evidence type="ECO:0008006" key="4">
    <source>
        <dbReference type="Google" id="ProtNLM"/>
    </source>
</evidence>
<dbReference type="AlphaFoldDB" id="A0A5B7EXY4"/>
<dbReference type="SUPFAM" id="SSF50630">
    <property type="entry name" value="Acid proteases"/>
    <property type="match status" value="1"/>
</dbReference>
<feature type="chain" id="PRO_5022757590" description="Peptidase A2 domain-containing protein" evidence="1">
    <location>
        <begin position="25"/>
        <end position="163"/>
    </location>
</feature>
<keyword evidence="1" id="KW-0732">Signal</keyword>
<gene>
    <name evidence="2" type="ORF">E2C01_031374</name>
</gene>
<name>A0A5B7EXY4_PORTR</name>
<proteinExistence type="predicted"/>
<sequence length="163" mass="18333">MLGKPCRVLLNTGALITVLVMSLAQRLGLVTCREETVKQRELLGYLVTWFGWLDMDVIKLDELVVVLKGGVVINTPGIVFPLEVEHIFGNELIVLSINRLQEVEMYQEFYLDGSSHLFMRQPKSLKQTGHEGKTFYFEAKTSGIENPLTVLVDTGADIKFCIT</sequence>
<evidence type="ECO:0000313" key="3">
    <source>
        <dbReference type="Proteomes" id="UP000324222"/>
    </source>
</evidence>
<organism evidence="2 3">
    <name type="scientific">Portunus trituberculatus</name>
    <name type="common">Swimming crab</name>
    <name type="synonym">Neptunus trituberculatus</name>
    <dbReference type="NCBI Taxonomy" id="210409"/>
    <lineage>
        <taxon>Eukaryota</taxon>
        <taxon>Metazoa</taxon>
        <taxon>Ecdysozoa</taxon>
        <taxon>Arthropoda</taxon>
        <taxon>Crustacea</taxon>
        <taxon>Multicrustacea</taxon>
        <taxon>Malacostraca</taxon>
        <taxon>Eumalacostraca</taxon>
        <taxon>Eucarida</taxon>
        <taxon>Decapoda</taxon>
        <taxon>Pleocyemata</taxon>
        <taxon>Brachyura</taxon>
        <taxon>Eubrachyura</taxon>
        <taxon>Portunoidea</taxon>
        <taxon>Portunidae</taxon>
        <taxon>Portuninae</taxon>
        <taxon>Portunus</taxon>
    </lineage>
</organism>
<protein>
    <recommendedName>
        <fullName evidence="4">Peptidase A2 domain-containing protein</fullName>
    </recommendedName>
</protein>
<evidence type="ECO:0000256" key="1">
    <source>
        <dbReference type="SAM" id="SignalP"/>
    </source>
</evidence>
<keyword evidence="3" id="KW-1185">Reference proteome</keyword>
<accession>A0A5B7EXY4</accession>